<evidence type="ECO:0000256" key="2">
    <source>
        <dbReference type="ARBA" id="ARBA00022525"/>
    </source>
</evidence>
<gene>
    <name evidence="6" type="ORF">J0S82_009429</name>
</gene>
<comment type="caution">
    <text evidence="6">The sequence shown here is derived from an EMBL/GenBank/DDBJ whole genome shotgun (WGS) entry which is preliminary data.</text>
</comment>
<dbReference type="PANTHER" id="PTHR14081">
    <property type="entry name" value="SPERM-ASSOCIATED ANTIGEN 11A-RELATED-RELATED"/>
    <property type="match status" value="1"/>
</dbReference>
<name>A0A8J6E028_GALPY</name>
<protein>
    <submittedName>
        <fullName evidence="6">Uncharacterized protein</fullName>
    </submittedName>
</protein>
<dbReference type="InterPro" id="IPR007988">
    <property type="entry name" value="Sperm_Ag_11A_B"/>
</dbReference>
<comment type="subcellular location">
    <subcellularLocation>
        <location evidence="1">Secreted</location>
    </subcellularLocation>
</comment>
<feature type="compositionally biased region" description="Basic and acidic residues" evidence="5">
    <location>
        <begin position="431"/>
        <end position="443"/>
    </location>
</feature>
<proteinExistence type="predicted"/>
<feature type="region of interest" description="Disordered" evidence="5">
    <location>
        <begin position="274"/>
        <end position="304"/>
    </location>
</feature>
<dbReference type="GO" id="GO:0061844">
    <property type="term" value="P:antimicrobial humoral immune response mediated by antimicrobial peptide"/>
    <property type="evidence" value="ECO:0007669"/>
    <property type="project" value="TreeGrafter"/>
</dbReference>
<accession>A0A8J6E028</accession>
<keyword evidence="7" id="KW-1185">Reference proteome</keyword>
<dbReference type="GO" id="GO:0005576">
    <property type="term" value="C:extracellular region"/>
    <property type="evidence" value="ECO:0007669"/>
    <property type="project" value="UniProtKB-SubCell"/>
</dbReference>
<organism evidence="6 7">
    <name type="scientific">Galemys pyrenaicus</name>
    <name type="common">Iberian desman</name>
    <name type="synonym">Pyrenean desman</name>
    <dbReference type="NCBI Taxonomy" id="202257"/>
    <lineage>
        <taxon>Eukaryota</taxon>
        <taxon>Metazoa</taxon>
        <taxon>Chordata</taxon>
        <taxon>Craniata</taxon>
        <taxon>Vertebrata</taxon>
        <taxon>Euteleostomi</taxon>
        <taxon>Mammalia</taxon>
        <taxon>Eutheria</taxon>
        <taxon>Laurasiatheria</taxon>
        <taxon>Eulipotyphla</taxon>
        <taxon>Talpidae</taxon>
        <taxon>Galemys</taxon>
    </lineage>
</organism>
<reference evidence="6" key="1">
    <citation type="journal article" date="2021" name="Evol. Appl.">
        <title>The genome of the Pyrenean desman and the effects of bottlenecks and inbreeding on the genomic landscape of an endangered species.</title>
        <authorList>
            <person name="Escoda L."/>
            <person name="Castresana J."/>
        </authorList>
    </citation>
    <scope>NUCLEOTIDE SEQUENCE</scope>
    <source>
        <strain evidence="6">IBE-C5619</strain>
    </source>
</reference>
<evidence type="ECO:0000256" key="1">
    <source>
        <dbReference type="ARBA" id="ARBA00004613"/>
    </source>
</evidence>
<evidence type="ECO:0000256" key="5">
    <source>
        <dbReference type="SAM" id="MobiDB-lite"/>
    </source>
</evidence>
<evidence type="ECO:0000256" key="3">
    <source>
        <dbReference type="ARBA" id="ARBA00022729"/>
    </source>
</evidence>
<dbReference type="AlphaFoldDB" id="A0A8J6E028"/>
<feature type="region of interest" description="Disordered" evidence="5">
    <location>
        <begin position="692"/>
        <end position="721"/>
    </location>
</feature>
<feature type="compositionally biased region" description="Basic residues" evidence="5">
    <location>
        <begin position="293"/>
        <end position="304"/>
    </location>
</feature>
<feature type="region of interest" description="Disordered" evidence="5">
    <location>
        <begin position="16"/>
        <end position="114"/>
    </location>
</feature>
<evidence type="ECO:0000256" key="4">
    <source>
        <dbReference type="ARBA" id="ARBA00045473"/>
    </source>
</evidence>
<keyword evidence="2" id="KW-0964">Secreted</keyword>
<dbReference type="PANTHER" id="PTHR14081:SF1">
    <property type="entry name" value="SPERM-ASSOCIATED ANTIGEN 11A-RELATED"/>
    <property type="match status" value="1"/>
</dbReference>
<evidence type="ECO:0000313" key="6">
    <source>
        <dbReference type="EMBL" id="KAG8525020.1"/>
    </source>
</evidence>
<sequence length="793" mass="86877">MDLNPVCGCLHANTKLWTETPSGRPTAVELERPQGGPRPRPCQGPRGDHSPGFASGGGAHGRHLSDRGPPGPRPEALMPQVPQTPEVRALSPLRSAAPCRGPPPPWGAGSEQVRGEEKFRLRGVGVLEHRWAAVESAGGAAGRPRRVPAVRRRLGREQDLWLRDGTLPGRVRKRRVQDRKMPQQQLVLPEAVERQRVTPRESPRSRPPAAPTGRARKRRTRTPPNYSQSVSGQWGGFLGGCPEAAQRINPHARGVPCGDRPERVMLAAKAARPPEPWPLDKLPPASECSTTRLHARPPSRPKRHLGRGLEKMIWAFPHADVKPDFKVVNCRRSEGLCQEHCNYLETQVRPRGSECISPWALTERVTPRELVTPAVHAPATDTGSRRLPGVVPGLSKRALPRLERLLELLAHLRPCGLLVCCAAARSSFDLQEPRCDQSSDRPRPSSPRCRLRPRESGQNNARTGDFHPGASRVSELQLSPTEMPSELHKIPMGGVRGWYGAWGQGQGQGQGQGLRQEQGRASRLAAGSYLSRPGRGFAARCVAEDSWRRHREVSAACGHIWRLHRQALQVSHCPLAGWPPPEGRGREPVLSSGLGGRGPGFTRVLSHLPSTRLPAGPRLWLRQGYFRQREKVSPCCPHLAQRNGDALTEGPTLIQGPGPRVPAALHATYPSARRPAGPEPCSFCSRAPPPLLVPMSSDQEPIPTPPKRPAPSPPCPRASPHTCSQAPEDLCDTGAPLALRGCAAGDQDTMCLLQRRTCRLFFCHSRKRKSEVCEPGNRRCLPPGRRRPQHGRT</sequence>
<evidence type="ECO:0000313" key="7">
    <source>
        <dbReference type="Proteomes" id="UP000700334"/>
    </source>
</evidence>
<feature type="region of interest" description="Disordered" evidence="5">
    <location>
        <begin position="431"/>
        <end position="471"/>
    </location>
</feature>
<feature type="compositionally biased region" description="Basic and acidic residues" evidence="5">
    <location>
        <begin position="191"/>
        <end position="204"/>
    </location>
</feature>
<dbReference type="Proteomes" id="UP000700334">
    <property type="component" value="Unassembled WGS sequence"/>
</dbReference>
<feature type="region of interest" description="Disordered" evidence="5">
    <location>
        <begin position="172"/>
        <end position="233"/>
    </location>
</feature>
<dbReference type="EMBL" id="JAGFMF010010618">
    <property type="protein sequence ID" value="KAG8525020.1"/>
    <property type="molecule type" value="Genomic_DNA"/>
</dbReference>
<comment type="function">
    <text evidence="4">Has antimicrobial activity against E.coli. Plays a role in the defense response in the male reproductive tract, contributing to sperm maturation, storage and protection.</text>
</comment>
<feature type="compositionally biased region" description="Pro residues" evidence="5">
    <location>
        <begin position="702"/>
        <end position="717"/>
    </location>
</feature>
<keyword evidence="3" id="KW-0732">Signal</keyword>
<dbReference type="OrthoDB" id="9535762at2759"/>